<name>A0A0F9CU36_9ZZZZ</name>
<organism evidence="1">
    <name type="scientific">marine sediment metagenome</name>
    <dbReference type="NCBI Taxonomy" id="412755"/>
    <lineage>
        <taxon>unclassified sequences</taxon>
        <taxon>metagenomes</taxon>
        <taxon>ecological metagenomes</taxon>
    </lineage>
</organism>
<evidence type="ECO:0000313" key="1">
    <source>
        <dbReference type="EMBL" id="KKL52714.1"/>
    </source>
</evidence>
<protein>
    <submittedName>
        <fullName evidence="1">Uncharacterized protein</fullName>
    </submittedName>
</protein>
<gene>
    <name evidence="1" type="ORF">LCGC14_2282720</name>
</gene>
<reference evidence="1" key="1">
    <citation type="journal article" date="2015" name="Nature">
        <title>Complex archaea that bridge the gap between prokaryotes and eukaryotes.</title>
        <authorList>
            <person name="Spang A."/>
            <person name="Saw J.H."/>
            <person name="Jorgensen S.L."/>
            <person name="Zaremba-Niedzwiedzka K."/>
            <person name="Martijn J."/>
            <person name="Lind A.E."/>
            <person name="van Eijk R."/>
            <person name="Schleper C."/>
            <person name="Guy L."/>
            <person name="Ettema T.J."/>
        </authorList>
    </citation>
    <scope>NUCLEOTIDE SEQUENCE</scope>
</reference>
<dbReference type="EMBL" id="LAZR01031795">
    <property type="protein sequence ID" value="KKL52714.1"/>
    <property type="molecule type" value="Genomic_DNA"/>
</dbReference>
<accession>A0A0F9CU36</accession>
<sequence length="68" mass="7614">MDLQKTNWGAETKMSLICAVCGITICISDSPVRLGGCTLCELTHEDRIRIRESKEKFKNQEKKTAGVQ</sequence>
<dbReference type="AlphaFoldDB" id="A0A0F9CU36"/>
<proteinExistence type="predicted"/>
<comment type="caution">
    <text evidence="1">The sequence shown here is derived from an EMBL/GenBank/DDBJ whole genome shotgun (WGS) entry which is preliminary data.</text>
</comment>